<keyword evidence="4" id="KW-1185">Reference proteome</keyword>
<evidence type="ECO:0000256" key="1">
    <source>
        <dbReference type="SAM" id="Phobius"/>
    </source>
</evidence>
<feature type="transmembrane region" description="Helical" evidence="1">
    <location>
        <begin position="38"/>
        <end position="59"/>
    </location>
</feature>
<dbReference type="Proteomes" id="UP001595701">
    <property type="component" value="Unassembled WGS sequence"/>
</dbReference>
<keyword evidence="1" id="KW-1133">Transmembrane helix</keyword>
<dbReference type="RefSeq" id="WP_310772841.1">
    <property type="nucleotide sequence ID" value="NZ_JBHRWR010000002.1"/>
</dbReference>
<evidence type="ECO:0000259" key="2">
    <source>
        <dbReference type="Pfam" id="PF13239"/>
    </source>
</evidence>
<comment type="caution">
    <text evidence="3">The sequence shown here is derived from an EMBL/GenBank/DDBJ whole genome shotgun (WGS) entry which is preliminary data.</text>
</comment>
<gene>
    <name evidence="3" type="ORF">ACFOZ0_04855</name>
</gene>
<keyword evidence="1" id="KW-0812">Transmembrane</keyword>
<dbReference type="EMBL" id="JBHRWR010000002">
    <property type="protein sequence ID" value="MFC3572622.1"/>
    <property type="molecule type" value="Genomic_DNA"/>
</dbReference>
<sequence length="69" mass="8224">MHKSEKAMRWGLRIHLLWYIIANVAQVVLWGILTPDHFFWPLWSILGWGIGLVIHFWVIRSKSRSLVRS</sequence>
<reference evidence="4" key="1">
    <citation type="journal article" date="2019" name="Int. J. Syst. Evol. Microbiol.">
        <title>The Global Catalogue of Microorganisms (GCM) 10K type strain sequencing project: providing services to taxonomists for standard genome sequencing and annotation.</title>
        <authorList>
            <consortium name="The Broad Institute Genomics Platform"/>
            <consortium name="The Broad Institute Genome Sequencing Center for Infectious Disease"/>
            <person name="Wu L."/>
            <person name="Ma J."/>
        </authorList>
    </citation>
    <scope>NUCLEOTIDE SEQUENCE [LARGE SCALE GENOMIC DNA]</scope>
    <source>
        <strain evidence="4">CGMCC 4.7035</strain>
    </source>
</reference>
<dbReference type="InterPro" id="IPR025698">
    <property type="entry name" value="2TM_dom"/>
</dbReference>
<name>A0ABV7SA49_9ACTN</name>
<evidence type="ECO:0000313" key="3">
    <source>
        <dbReference type="EMBL" id="MFC3572622.1"/>
    </source>
</evidence>
<accession>A0ABV7SA49</accession>
<protein>
    <submittedName>
        <fullName evidence="3">2TM domain-containing protein</fullName>
    </submittedName>
</protein>
<organism evidence="3 4">
    <name type="scientific">Streptomyces yaanensis</name>
    <dbReference type="NCBI Taxonomy" id="1142239"/>
    <lineage>
        <taxon>Bacteria</taxon>
        <taxon>Bacillati</taxon>
        <taxon>Actinomycetota</taxon>
        <taxon>Actinomycetes</taxon>
        <taxon>Kitasatosporales</taxon>
        <taxon>Streptomycetaceae</taxon>
        <taxon>Streptomyces</taxon>
    </lineage>
</organism>
<evidence type="ECO:0000313" key="4">
    <source>
        <dbReference type="Proteomes" id="UP001595701"/>
    </source>
</evidence>
<dbReference type="Pfam" id="PF13239">
    <property type="entry name" value="2TM"/>
    <property type="match status" value="1"/>
</dbReference>
<keyword evidence="1" id="KW-0472">Membrane</keyword>
<feature type="domain" description="2TM" evidence="2">
    <location>
        <begin position="11"/>
        <end position="58"/>
    </location>
</feature>
<proteinExistence type="predicted"/>
<feature type="transmembrane region" description="Helical" evidence="1">
    <location>
        <begin position="12"/>
        <end position="32"/>
    </location>
</feature>